<reference evidence="1" key="4">
    <citation type="journal article" date="2001" name="Nature">
        <title>Functional annotation of a full-length mouse cDNA collection.</title>
        <authorList>
            <consortium name="The RIKEN Genome Exploration Research Group Phase II Team and the FANTOM Consortium"/>
        </authorList>
    </citation>
    <scope>NUCLEOTIDE SEQUENCE</scope>
    <source>
        <strain evidence="1">C57BL/6J</strain>
        <tissue evidence="1">Thymus</tissue>
    </source>
</reference>
<evidence type="ECO:0000313" key="2">
    <source>
        <dbReference type="MGI" id="MGI:3028577"/>
    </source>
</evidence>
<gene>
    <name evidence="2" type="primary">Arl5c</name>
    <name evidence="2" type="synonym">Arl12</name>
</gene>
<reference evidence="1" key="6">
    <citation type="submission" date="2004-03" db="EMBL/GenBank/DDBJ databases">
        <authorList>
            <person name="Arakawa T."/>
            <person name="Carninci P."/>
            <person name="Fukuda S."/>
            <person name="Hashizume W."/>
            <person name="Hayashida K."/>
            <person name="Hori F."/>
            <person name="Iida J."/>
            <person name="Imamura K."/>
            <person name="Imotani K."/>
            <person name="Itoh M."/>
            <person name="Kanagawa S."/>
            <person name="Kawai J."/>
            <person name="Kojima M."/>
            <person name="Konno H."/>
            <person name="Murata M."/>
            <person name="Nakamura M."/>
            <person name="Ninomiya N."/>
            <person name="Nishiyori H."/>
            <person name="Nomura K."/>
            <person name="Ohno M."/>
            <person name="Sakazume N."/>
            <person name="Sano H."/>
            <person name="Sasaki D."/>
            <person name="Shibata K."/>
            <person name="Shiraki T."/>
            <person name="Tagami M."/>
            <person name="Tagami Y."/>
            <person name="Waki K."/>
            <person name="Watahiki A."/>
            <person name="Muramatsu M."/>
            <person name="Hayashizaki Y."/>
        </authorList>
    </citation>
    <scope>NUCLEOTIDE SEQUENCE</scope>
    <source>
        <strain evidence="1">C57BL/6J</strain>
        <tissue evidence="1">Thymus</tissue>
    </source>
</reference>
<reference evidence="1" key="3">
    <citation type="journal article" date="2000" name="Genome Res.">
        <title>RIKEN integrated sequence analysis (RISA) system--384-format sequencing pipeline with 384 multicapillary sequencer.</title>
        <authorList>
            <person name="Shibata K."/>
            <person name="Itoh M."/>
            <person name="Aizawa K."/>
            <person name="Nagaoka S."/>
            <person name="Sasaki N."/>
            <person name="Carninci P."/>
            <person name="Konno H."/>
            <person name="Akiyama J."/>
            <person name="Nishi K."/>
            <person name="Kitsunai T."/>
            <person name="Tashiro H."/>
            <person name="Itoh M."/>
            <person name="Sumi N."/>
            <person name="Ishii Y."/>
            <person name="Nakamura S."/>
            <person name="Hazama M."/>
            <person name="Nishine T."/>
            <person name="Harada A."/>
            <person name="Yamamoto R."/>
            <person name="Matsumoto H."/>
            <person name="Sakaguchi S."/>
            <person name="Ikegami T."/>
            <person name="Kashiwagi K."/>
            <person name="Fujiwake S."/>
            <person name="Inoue K."/>
            <person name="Togawa Y."/>
            <person name="Izawa M."/>
            <person name="Ohara E."/>
            <person name="Watahiki M."/>
            <person name="Yoneda Y."/>
            <person name="Ishikawa T."/>
            <person name="Ozawa K."/>
            <person name="Tanaka T."/>
            <person name="Matsuura S."/>
            <person name="Kawai J."/>
            <person name="Okazaki Y."/>
            <person name="Muramatsu M."/>
            <person name="Inoue Y."/>
            <person name="Kira A."/>
            <person name="Hayashizaki Y."/>
        </authorList>
    </citation>
    <scope>NUCLEOTIDE SEQUENCE</scope>
    <source>
        <strain evidence="1">C57BL/6J</strain>
        <tissue evidence="1">Thymus</tissue>
    </source>
</reference>
<proteinExistence type="evidence at transcript level"/>
<evidence type="ECO:0000313" key="1">
    <source>
        <dbReference type="EMBL" id="BAE23553.1"/>
    </source>
</evidence>
<dbReference type="AGR" id="MGI:3028577"/>
<reference evidence="1" key="7">
    <citation type="journal article" date="2005" name="Science">
        <title>The Transcriptional Landscape of the Mammalian Genome.</title>
        <authorList>
            <consortium name="The FANTOM Consortium"/>
            <consortium name="Riken Genome Exploration Research Group and Genome Science Group (Genome Network Project Core Group)"/>
        </authorList>
    </citation>
    <scope>NUCLEOTIDE SEQUENCE</scope>
    <source>
        <strain evidence="1">C57BL/6J</strain>
        <tissue evidence="1">Thymus</tissue>
    </source>
</reference>
<reference evidence="1" key="5">
    <citation type="journal article" date="2002" name="Nature">
        <title>Analysis of the mouse transcriptome based on functional annotation of 60,770 full-length cDNAs.</title>
        <authorList>
            <consortium name="The FANTOM Consortium and the RIKEN Genome Exploration Research Group Phase I and II Team"/>
        </authorList>
    </citation>
    <scope>NUCLEOTIDE SEQUENCE</scope>
    <source>
        <strain evidence="1">C57BL/6J</strain>
        <tissue evidence="1">Thymus</tissue>
    </source>
</reference>
<organism evidence="1">
    <name type="scientific">Mus musculus</name>
    <name type="common">Mouse</name>
    <dbReference type="NCBI Taxonomy" id="10090"/>
    <lineage>
        <taxon>Eukaryota</taxon>
        <taxon>Metazoa</taxon>
        <taxon>Chordata</taxon>
        <taxon>Craniata</taxon>
        <taxon>Vertebrata</taxon>
        <taxon>Euteleostomi</taxon>
        <taxon>Mammalia</taxon>
        <taxon>Eutheria</taxon>
        <taxon>Euarchontoglires</taxon>
        <taxon>Glires</taxon>
        <taxon>Rodentia</taxon>
        <taxon>Myomorpha</taxon>
        <taxon>Muroidea</taxon>
        <taxon>Muridae</taxon>
        <taxon>Murinae</taxon>
        <taxon>Mus</taxon>
        <taxon>Mus</taxon>
    </lineage>
</organism>
<reference evidence="1" key="1">
    <citation type="journal article" date="1999" name="Methods Enzymol.">
        <title>High-efficiency full-length cDNA cloning.</title>
        <authorList>
            <person name="Carninci P."/>
            <person name="Hayashizaki Y."/>
        </authorList>
    </citation>
    <scope>NUCLEOTIDE SEQUENCE</scope>
    <source>
        <strain evidence="1">C57BL/6J</strain>
        <tissue evidence="1">Thymus</tissue>
    </source>
</reference>
<dbReference type="AlphaFoldDB" id="Q3UUS1"/>
<name>Q3UUS1_MOUSE</name>
<dbReference type="EMBL" id="AK138099">
    <property type="protein sequence ID" value="BAE23553.1"/>
    <property type="molecule type" value="mRNA"/>
</dbReference>
<protein>
    <submittedName>
        <fullName evidence="1">Uncharacterized protein</fullName>
    </submittedName>
</protein>
<dbReference type="MGI" id="MGI:3028577">
    <property type="gene designation" value="Arl5c"/>
</dbReference>
<accession>Q3UUS1</accession>
<dbReference type="OrthoDB" id="10474423at2759"/>
<reference evidence="1" key="2">
    <citation type="journal article" date="2000" name="Genome Res.">
        <title>Normalization and subtraction of cap-trapper-selected cDNAs to prepare full-length cDNA libraries for rapid discovery of new genes.</title>
        <authorList>
            <person name="Carninci P."/>
            <person name="Shibata Y."/>
            <person name="Hayatsu N."/>
            <person name="Sugahara Y."/>
            <person name="Shibata K."/>
            <person name="Itoh M."/>
            <person name="Konno H."/>
            <person name="Okazaki Y."/>
            <person name="Muramatsu M."/>
            <person name="Hayashizaki Y."/>
        </authorList>
    </citation>
    <scope>NUCLEOTIDE SEQUENCE</scope>
    <source>
        <strain evidence="1">C57BL/6J</strain>
        <tissue evidence="1">Thymus</tissue>
    </source>
</reference>
<sequence length="159" mass="17548">MTSTSEKHQSFVGGKRVAMDKKITTVLSAVTESWIKDFKLVQTGLQMKLSTHSITAGVKRDTRELTAECWGHQVSQSSRSVFSASKRSLTFPPIHWTKEIPIKEAIGPGQKLGGMRVGVGGRELMNERTEHSRLSQSLTLQGSKPLHHQPLAFLLTVPS</sequence>
<reference evidence="1" key="8">
    <citation type="journal article" date="2005" name="Science">
        <title>Antisense Transcription in the Mammalian Transcriptome.</title>
        <authorList>
            <consortium name="RIKEN Genome Exploration Research Group and Genome Science Group (Genome Network Project Core Group) and the FANTOM Consortium"/>
        </authorList>
    </citation>
    <scope>NUCLEOTIDE SEQUENCE</scope>
    <source>
        <strain evidence="1">C57BL/6J</strain>
        <tissue evidence="1">Thymus</tissue>
    </source>
</reference>